<organism evidence="1 2">
    <name type="scientific">Moraxella catarrhalis</name>
    <name type="common">Branhamella catarrhalis</name>
    <dbReference type="NCBI Taxonomy" id="480"/>
    <lineage>
        <taxon>Bacteria</taxon>
        <taxon>Pseudomonadati</taxon>
        <taxon>Pseudomonadota</taxon>
        <taxon>Gammaproteobacteria</taxon>
        <taxon>Moraxellales</taxon>
        <taxon>Moraxellaceae</taxon>
        <taxon>Moraxella</taxon>
    </lineage>
</organism>
<name>A0ABY0BHN3_MORCA</name>
<evidence type="ECO:0000313" key="1">
    <source>
        <dbReference type="EMBL" id="RUO11870.1"/>
    </source>
</evidence>
<sequence length="55" mass="6522">MIYIDLSSDFRDIISAIFIHNNLFIYKNLKINQFNGKDIDNTPTKCFIIERKLRG</sequence>
<gene>
    <name evidence="1" type="ORF">EJK54_0534</name>
</gene>
<protein>
    <submittedName>
        <fullName evidence="1">Uncharacterized protein</fullName>
    </submittedName>
</protein>
<proteinExistence type="predicted"/>
<accession>A0ABY0BHN3</accession>
<dbReference type="Proteomes" id="UP000268436">
    <property type="component" value="Unassembled WGS sequence"/>
</dbReference>
<reference evidence="1 2" key="1">
    <citation type="submission" date="2018-12" db="EMBL/GenBank/DDBJ databases">
        <title>Persistence of Moraxella catarrhalis in Chronic Obstructive Pulmonary Disease and Regulation of the Hag/MID Adhesin.</title>
        <authorList>
            <person name="Murphy T."/>
            <person name="Zhao X."/>
            <person name="Vyas G."/>
            <person name="Aluvathingal J."/>
            <person name="Nadendla S."/>
            <person name="Tallon L."/>
            <person name="Tettelin H."/>
        </authorList>
    </citation>
    <scope>NUCLEOTIDE SEQUENCE [LARGE SCALE GENOMIC DNA]</scope>
    <source>
        <strain evidence="1 2">173P27B1</strain>
    </source>
</reference>
<evidence type="ECO:0000313" key="2">
    <source>
        <dbReference type="Proteomes" id="UP000268436"/>
    </source>
</evidence>
<dbReference type="EMBL" id="RYER01000027">
    <property type="protein sequence ID" value="RUO11870.1"/>
    <property type="molecule type" value="Genomic_DNA"/>
</dbReference>
<comment type="caution">
    <text evidence="1">The sequence shown here is derived from an EMBL/GenBank/DDBJ whole genome shotgun (WGS) entry which is preliminary data.</text>
</comment>
<keyword evidence="2" id="KW-1185">Reference proteome</keyword>